<evidence type="ECO:0000313" key="3">
    <source>
        <dbReference type="Proteomes" id="UP000034164"/>
    </source>
</evidence>
<dbReference type="Proteomes" id="UP000034164">
    <property type="component" value="Unassembled WGS sequence"/>
</dbReference>
<dbReference type="VEuPathDB" id="FungiDB:EMCG_03464"/>
<dbReference type="EMBL" id="LCZI01001194">
    <property type="protein sequence ID" value="KKZ62003.1"/>
    <property type="molecule type" value="Genomic_DNA"/>
</dbReference>
<evidence type="ECO:0000313" key="2">
    <source>
        <dbReference type="EMBL" id="KKZ62003.1"/>
    </source>
</evidence>
<feature type="region of interest" description="Disordered" evidence="1">
    <location>
        <begin position="47"/>
        <end position="101"/>
    </location>
</feature>
<name>A0A0G2HVB6_9EURO</name>
<proteinExistence type="predicted"/>
<gene>
    <name evidence="2" type="ORF">EMCG_03464</name>
</gene>
<sequence length="120" mass="13387">MPFRLPSTGKSRVVSNIRRHALSRSRELEVINAAHPQKESNHVQILPSATDPLRRRPSVSDSFSMSKKSARDETKSSCTSKIYSLSEPGPNLDAQNNWGNETPANALEVNFRLRTSLDGR</sequence>
<accession>A0A0G2HVB6</accession>
<reference evidence="3" key="1">
    <citation type="journal article" date="2015" name="PLoS Genet.">
        <title>The dynamic genome and transcriptome of the human fungal pathogen Blastomyces and close relative Emmonsia.</title>
        <authorList>
            <person name="Munoz J.F."/>
            <person name="Gauthier G.M."/>
            <person name="Desjardins C.A."/>
            <person name="Gallo J.E."/>
            <person name="Holder J."/>
            <person name="Sullivan T.D."/>
            <person name="Marty A.J."/>
            <person name="Carmen J.C."/>
            <person name="Chen Z."/>
            <person name="Ding L."/>
            <person name="Gujja S."/>
            <person name="Magrini V."/>
            <person name="Misas E."/>
            <person name="Mitreva M."/>
            <person name="Priest M."/>
            <person name="Saif S."/>
            <person name="Whiston E.A."/>
            <person name="Young S."/>
            <person name="Zeng Q."/>
            <person name="Goldman W.E."/>
            <person name="Mardis E.R."/>
            <person name="Taylor J.W."/>
            <person name="McEwen J.G."/>
            <person name="Clay O.K."/>
            <person name="Klein B.S."/>
            <person name="Cuomo C.A."/>
        </authorList>
    </citation>
    <scope>NUCLEOTIDE SEQUENCE [LARGE SCALE GENOMIC DNA]</scope>
    <source>
        <strain evidence="3">UAMH 3008</strain>
    </source>
</reference>
<dbReference type="AlphaFoldDB" id="A0A0G2HVB6"/>
<organism evidence="2 3">
    <name type="scientific">[Emmonsia] crescens</name>
    <dbReference type="NCBI Taxonomy" id="73230"/>
    <lineage>
        <taxon>Eukaryota</taxon>
        <taxon>Fungi</taxon>
        <taxon>Dikarya</taxon>
        <taxon>Ascomycota</taxon>
        <taxon>Pezizomycotina</taxon>
        <taxon>Eurotiomycetes</taxon>
        <taxon>Eurotiomycetidae</taxon>
        <taxon>Onygenales</taxon>
        <taxon>Ajellomycetaceae</taxon>
        <taxon>Emergomyces</taxon>
    </lineage>
</organism>
<comment type="caution">
    <text evidence="2">The sequence shown here is derived from an EMBL/GenBank/DDBJ whole genome shotgun (WGS) entry which is preliminary data.</text>
</comment>
<evidence type="ECO:0000256" key="1">
    <source>
        <dbReference type="SAM" id="MobiDB-lite"/>
    </source>
</evidence>
<protein>
    <submittedName>
        <fullName evidence="2">Uncharacterized protein</fullName>
    </submittedName>
</protein>